<dbReference type="EMBL" id="JASPKZ010009949">
    <property type="protein sequence ID" value="KAJ9575359.1"/>
    <property type="molecule type" value="Genomic_DNA"/>
</dbReference>
<gene>
    <name evidence="2" type="ORF">L9F63_025691</name>
</gene>
<keyword evidence="1" id="KW-1133">Transmembrane helix</keyword>
<evidence type="ECO:0000313" key="2">
    <source>
        <dbReference type="EMBL" id="KAJ9575359.1"/>
    </source>
</evidence>
<dbReference type="AlphaFoldDB" id="A0AAD7Z787"/>
<organism evidence="2 3">
    <name type="scientific">Diploptera punctata</name>
    <name type="common">Pacific beetle cockroach</name>
    <dbReference type="NCBI Taxonomy" id="6984"/>
    <lineage>
        <taxon>Eukaryota</taxon>
        <taxon>Metazoa</taxon>
        <taxon>Ecdysozoa</taxon>
        <taxon>Arthropoda</taxon>
        <taxon>Hexapoda</taxon>
        <taxon>Insecta</taxon>
        <taxon>Pterygota</taxon>
        <taxon>Neoptera</taxon>
        <taxon>Polyneoptera</taxon>
        <taxon>Dictyoptera</taxon>
        <taxon>Blattodea</taxon>
        <taxon>Blaberoidea</taxon>
        <taxon>Blaberidae</taxon>
        <taxon>Diplopterinae</taxon>
        <taxon>Diploptera</taxon>
    </lineage>
</organism>
<accession>A0AAD7Z787</accession>
<comment type="caution">
    <text evidence="2">The sequence shown here is derived from an EMBL/GenBank/DDBJ whole genome shotgun (WGS) entry which is preliminary data.</text>
</comment>
<reference evidence="2" key="2">
    <citation type="submission" date="2023-05" db="EMBL/GenBank/DDBJ databases">
        <authorList>
            <person name="Fouks B."/>
        </authorList>
    </citation>
    <scope>NUCLEOTIDE SEQUENCE</scope>
    <source>
        <strain evidence="2">Stay&amp;Tobe</strain>
        <tissue evidence="2">Testes</tissue>
    </source>
</reference>
<feature type="non-terminal residue" evidence="2">
    <location>
        <position position="1"/>
    </location>
</feature>
<keyword evidence="1" id="KW-0472">Membrane</keyword>
<name>A0AAD7Z787_DIPPU</name>
<protein>
    <submittedName>
        <fullName evidence="2">Uncharacterized protein</fullName>
    </submittedName>
</protein>
<reference evidence="2" key="1">
    <citation type="journal article" date="2023" name="IScience">
        <title>Live-bearing cockroach genome reveals convergent evolutionary mechanisms linked to viviparity in insects and beyond.</title>
        <authorList>
            <person name="Fouks B."/>
            <person name="Harrison M.C."/>
            <person name="Mikhailova A.A."/>
            <person name="Marchal E."/>
            <person name="English S."/>
            <person name="Carruthers M."/>
            <person name="Jennings E.C."/>
            <person name="Chiamaka E.L."/>
            <person name="Frigard R.A."/>
            <person name="Pippel M."/>
            <person name="Attardo G.M."/>
            <person name="Benoit J.B."/>
            <person name="Bornberg-Bauer E."/>
            <person name="Tobe S.S."/>
        </authorList>
    </citation>
    <scope>NUCLEOTIDE SEQUENCE</scope>
    <source>
        <strain evidence="2">Stay&amp;Tobe</strain>
    </source>
</reference>
<evidence type="ECO:0000313" key="3">
    <source>
        <dbReference type="Proteomes" id="UP001233999"/>
    </source>
</evidence>
<evidence type="ECO:0000256" key="1">
    <source>
        <dbReference type="SAM" id="Phobius"/>
    </source>
</evidence>
<sequence length="90" mass="10645">KRNLIESTKEFNWKNRRIGQTKITEVVLSLRILGNSLPILRKRELSCMTETNVFAYDPNCFQNVVFKSILCFFAQIVLSFLNFFLPFFFV</sequence>
<keyword evidence="3" id="KW-1185">Reference proteome</keyword>
<feature type="transmembrane region" description="Helical" evidence="1">
    <location>
        <begin position="69"/>
        <end position="89"/>
    </location>
</feature>
<dbReference type="Proteomes" id="UP001233999">
    <property type="component" value="Unassembled WGS sequence"/>
</dbReference>
<keyword evidence="1" id="KW-0812">Transmembrane</keyword>
<proteinExistence type="predicted"/>
<feature type="non-terminal residue" evidence="2">
    <location>
        <position position="90"/>
    </location>
</feature>